<name>A0AA88AR93_FICCA</name>
<keyword evidence="2" id="KW-1185">Reference proteome</keyword>
<sequence>MGPCANAAHTRF</sequence>
<protein>
    <submittedName>
        <fullName evidence="1">Uncharacterized protein</fullName>
    </submittedName>
</protein>
<gene>
    <name evidence="1" type="ORF">TIFTF001_017759</name>
</gene>
<reference evidence="1" key="1">
    <citation type="submission" date="2023-07" db="EMBL/GenBank/DDBJ databases">
        <title>draft genome sequence of fig (Ficus carica).</title>
        <authorList>
            <person name="Takahashi T."/>
            <person name="Nishimura K."/>
        </authorList>
    </citation>
    <scope>NUCLEOTIDE SEQUENCE</scope>
</reference>
<dbReference type="Proteomes" id="UP001187192">
    <property type="component" value="Unassembled WGS sequence"/>
</dbReference>
<dbReference type="EMBL" id="BTGU01000028">
    <property type="protein sequence ID" value="GMN48601.1"/>
    <property type="molecule type" value="Genomic_DNA"/>
</dbReference>
<organism evidence="1 2">
    <name type="scientific">Ficus carica</name>
    <name type="common">Common fig</name>
    <dbReference type="NCBI Taxonomy" id="3494"/>
    <lineage>
        <taxon>Eukaryota</taxon>
        <taxon>Viridiplantae</taxon>
        <taxon>Streptophyta</taxon>
        <taxon>Embryophyta</taxon>
        <taxon>Tracheophyta</taxon>
        <taxon>Spermatophyta</taxon>
        <taxon>Magnoliopsida</taxon>
        <taxon>eudicotyledons</taxon>
        <taxon>Gunneridae</taxon>
        <taxon>Pentapetalae</taxon>
        <taxon>rosids</taxon>
        <taxon>fabids</taxon>
        <taxon>Rosales</taxon>
        <taxon>Moraceae</taxon>
        <taxon>Ficeae</taxon>
        <taxon>Ficus</taxon>
    </lineage>
</organism>
<proteinExistence type="predicted"/>
<evidence type="ECO:0000313" key="2">
    <source>
        <dbReference type="Proteomes" id="UP001187192"/>
    </source>
</evidence>
<comment type="caution">
    <text evidence="1">The sequence shown here is derived from an EMBL/GenBank/DDBJ whole genome shotgun (WGS) entry which is preliminary data.</text>
</comment>
<evidence type="ECO:0000313" key="1">
    <source>
        <dbReference type="EMBL" id="GMN48601.1"/>
    </source>
</evidence>
<accession>A0AA88AR93</accession>